<dbReference type="InterPro" id="IPR006108">
    <property type="entry name" value="3HC_DH_C"/>
</dbReference>
<proteinExistence type="predicted"/>
<dbReference type="InterPro" id="IPR036291">
    <property type="entry name" value="NAD(P)-bd_dom_sf"/>
</dbReference>
<dbReference type="InterPro" id="IPR022694">
    <property type="entry name" value="3-OHacyl-CoA_DH"/>
</dbReference>
<accession>A0ABV8ABT8</accession>
<feature type="domain" description="3-hydroxyacyl-CoA dehydrogenase C-terminal" evidence="2">
    <location>
        <begin position="157"/>
        <end position="223"/>
    </location>
</feature>
<evidence type="ECO:0000313" key="5">
    <source>
        <dbReference type="Proteomes" id="UP001595748"/>
    </source>
</evidence>
<organism evidence="4 5">
    <name type="scientific">Deinococcus antarcticus</name>
    <dbReference type="NCBI Taxonomy" id="1298767"/>
    <lineage>
        <taxon>Bacteria</taxon>
        <taxon>Thermotogati</taxon>
        <taxon>Deinococcota</taxon>
        <taxon>Deinococci</taxon>
        <taxon>Deinococcales</taxon>
        <taxon>Deinococcaceae</taxon>
        <taxon>Deinococcus</taxon>
    </lineage>
</organism>
<dbReference type="RefSeq" id="WP_380080728.1">
    <property type="nucleotide sequence ID" value="NZ_JBHRZF010000216.1"/>
</dbReference>
<dbReference type="Gene3D" id="3.40.50.720">
    <property type="entry name" value="NAD(P)-binding Rossmann-like Domain"/>
    <property type="match status" value="1"/>
</dbReference>
<keyword evidence="5" id="KW-1185">Reference proteome</keyword>
<evidence type="ECO:0000259" key="3">
    <source>
        <dbReference type="Pfam" id="PF02737"/>
    </source>
</evidence>
<evidence type="ECO:0000256" key="1">
    <source>
        <dbReference type="ARBA" id="ARBA00023002"/>
    </source>
</evidence>
<dbReference type="Gene3D" id="1.10.1040.10">
    <property type="entry name" value="N-(1-d-carboxylethyl)-l-norvaline Dehydrogenase, domain 2"/>
    <property type="match status" value="1"/>
</dbReference>
<dbReference type="InterPro" id="IPR006176">
    <property type="entry name" value="3-OHacyl-CoA_DH_NAD-bd"/>
</dbReference>
<feature type="domain" description="3-hydroxyacyl-CoA dehydrogenase NAD binding" evidence="3">
    <location>
        <begin position="35"/>
        <end position="153"/>
    </location>
</feature>
<sequence>MRPKTARCPGAEERLRATVATHWPVLQELGLAEGASLDNLLFVATAEEAVQNADFVQENGPEREDFKKELFAELDAAARPDVVLATSSSGLPVTNIQAGLKHPERVLVGHPFNPPHLIPLVEVVAGDQTGEKAVLDAINFYTAIGKKPLQVKQERLGFIANRLQAALWREAFALLAQGSATVEDIDLAISQGPGLRWALTGPFLNMHLSGGAGGIAHVLKHLGPPMEVWWDDLGHVPLSEELNARIIQGVEDEKAGRSDEDITRKRDKALLELLKLKNSLPEI</sequence>
<dbReference type="PIRSF" id="PIRSF000105">
    <property type="entry name" value="HCDH"/>
    <property type="match status" value="1"/>
</dbReference>
<dbReference type="PANTHER" id="PTHR48075:SF5">
    <property type="entry name" value="3-HYDROXYBUTYRYL-COA DEHYDROGENASE"/>
    <property type="match status" value="1"/>
</dbReference>
<evidence type="ECO:0000313" key="4">
    <source>
        <dbReference type="EMBL" id="MFC3862791.1"/>
    </source>
</evidence>
<dbReference type="Proteomes" id="UP001595748">
    <property type="component" value="Unassembled WGS sequence"/>
</dbReference>
<dbReference type="Pfam" id="PF00725">
    <property type="entry name" value="3HCDH"/>
    <property type="match status" value="1"/>
</dbReference>
<reference evidence="5" key="1">
    <citation type="journal article" date="2019" name="Int. J. Syst. Evol. Microbiol.">
        <title>The Global Catalogue of Microorganisms (GCM) 10K type strain sequencing project: providing services to taxonomists for standard genome sequencing and annotation.</title>
        <authorList>
            <consortium name="The Broad Institute Genomics Platform"/>
            <consortium name="The Broad Institute Genome Sequencing Center for Infectious Disease"/>
            <person name="Wu L."/>
            <person name="Ma J."/>
        </authorList>
    </citation>
    <scope>NUCLEOTIDE SEQUENCE [LARGE SCALE GENOMIC DNA]</scope>
    <source>
        <strain evidence="5">CCTCC AB 2013263</strain>
    </source>
</reference>
<dbReference type="SUPFAM" id="SSF48179">
    <property type="entry name" value="6-phosphogluconate dehydrogenase C-terminal domain-like"/>
    <property type="match status" value="1"/>
</dbReference>
<gene>
    <name evidence="4" type="ORF">ACFOPQ_18665</name>
</gene>
<evidence type="ECO:0000259" key="2">
    <source>
        <dbReference type="Pfam" id="PF00725"/>
    </source>
</evidence>
<keyword evidence="1" id="KW-0560">Oxidoreductase</keyword>
<name>A0ABV8ABT8_9DEIO</name>
<dbReference type="InterPro" id="IPR013328">
    <property type="entry name" value="6PGD_dom2"/>
</dbReference>
<dbReference type="SUPFAM" id="SSF51735">
    <property type="entry name" value="NAD(P)-binding Rossmann-fold domains"/>
    <property type="match status" value="1"/>
</dbReference>
<dbReference type="Pfam" id="PF02737">
    <property type="entry name" value="3HCDH_N"/>
    <property type="match status" value="1"/>
</dbReference>
<dbReference type="EMBL" id="JBHRZF010000216">
    <property type="protein sequence ID" value="MFC3862791.1"/>
    <property type="molecule type" value="Genomic_DNA"/>
</dbReference>
<dbReference type="InterPro" id="IPR008927">
    <property type="entry name" value="6-PGluconate_DH-like_C_sf"/>
</dbReference>
<comment type="caution">
    <text evidence="4">The sequence shown here is derived from an EMBL/GenBank/DDBJ whole genome shotgun (WGS) entry which is preliminary data.</text>
</comment>
<dbReference type="PANTHER" id="PTHR48075">
    <property type="entry name" value="3-HYDROXYACYL-COA DEHYDROGENASE FAMILY PROTEIN"/>
    <property type="match status" value="1"/>
</dbReference>
<protein>
    <submittedName>
        <fullName evidence="4">3-hydroxyacyl-CoA dehydrogenase NAD-binding domain-containing protein</fullName>
    </submittedName>
</protein>